<comment type="pathway">
    <text evidence="1">Amino-acid biosynthesis; L-methionine biosynthesis via salvage pathway; S-methyl-5-thio-alpha-D-ribose 1-phosphate from S-methyl-5'-thioadenosine (hydrolase route): step 1/2.</text>
</comment>
<organism evidence="7 8">
    <name type="scientific">Andreesenia angusta</name>
    <dbReference type="NCBI Taxonomy" id="39480"/>
    <lineage>
        <taxon>Bacteria</taxon>
        <taxon>Bacillati</taxon>
        <taxon>Bacillota</taxon>
        <taxon>Tissierellia</taxon>
        <taxon>Tissierellales</taxon>
        <taxon>Gottschalkiaceae</taxon>
        <taxon>Andreesenia</taxon>
    </lineage>
</organism>
<dbReference type="AlphaFoldDB" id="A0A1S1V896"/>
<evidence type="ECO:0000256" key="4">
    <source>
        <dbReference type="ARBA" id="ARBA00022801"/>
    </source>
</evidence>
<dbReference type="UniPathway" id="UPA00904">
    <property type="reaction ID" value="UER00871"/>
</dbReference>
<dbReference type="GO" id="GO:0009164">
    <property type="term" value="P:nucleoside catabolic process"/>
    <property type="evidence" value="ECO:0007669"/>
    <property type="project" value="InterPro"/>
</dbReference>
<gene>
    <name evidence="7" type="primary">mtnN</name>
    <name evidence="7" type="ORF">EUAN_06070</name>
</gene>
<dbReference type="EC" id="3.2.2.9" evidence="2"/>
<proteinExistence type="predicted"/>
<dbReference type="EMBL" id="MKIE01000002">
    <property type="protein sequence ID" value="OHW62823.1"/>
    <property type="molecule type" value="Genomic_DNA"/>
</dbReference>
<keyword evidence="5" id="KW-0486">Methionine biosynthesis</keyword>
<dbReference type="GO" id="GO:0008782">
    <property type="term" value="F:adenosylhomocysteine nucleosidase activity"/>
    <property type="evidence" value="ECO:0007669"/>
    <property type="project" value="UniProtKB-EC"/>
</dbReference>
<dbReference type="InterPro" id="IPR000845">
    <property type="entry name" value="Nucleoside_phosphorylase_d"/>
</dbReference>
<dbReference type="Proteomes" id="UP000180254">
    <property type="component" value="Unassembled WGS sequence"/>
</dbReference>
<dbReference type="GO" id="GO:0019509">
    <property type="term" value="P:L-methionine salvage from methylthioadenosine"/>
    <property type="evidence" value="ECO:0007669"/>
    <property type="project" value="UniProtKB-UniPathway"/>
</dbReference>
<dbReference type="Pfam" id="PF01048">
    <property type="entry name" value="PNP_UDP_1"/>
    <property type="match status" value="1"/>
</dbReference>
<dbReference type="OrthoDB" id="9792278at2"/>
<sequence length="230" mass="24599">MSLGIIVAMEEELEIVLKELDLKSEEVYAGMKFFRGDLHGKDVVAVVCGIGKVNSAVCTQILVSVFGAKKIINIGVAGGVGVDIVPGDIVVADSLVQHDVDATAFGDIVGQIPRMDTRYFESDKSLLNAAVAACKHVEGHNCFVGRIATGDQFIADVAKIKWLESTFNALACEMEGGSIAQACHVNKVPFIVIRSISDNANSGAHMDFEKFKGIAVENSSVILKYMLSHL</sequence>
<dbReference type="Gene3D" id="3.40.50.1580">
    <property type="entry name" value="Nucleoside phosphorylase domain"/>
    <property type="match status" value="1"/>
</dbReference>
<dbReference type="GO" id="GO:0008930">
    <property type="term" value="F:methylthioadenosine nucleosidase activity"/>
    <property type="evidence" value="ECO:0007669"/>
    <property type="project" value="InterPro"/>
</dbReference>
<evidence type="ECO:0000256" key="2">
    <source>
        <dbReference type="ARBA" id="ARBA00011974"/>
    </source>
</evidence>
<accession>A0A1S1V896</accession>
<dbReference type="PANTHER" id="PTHR46832">
    <property type="entry name" value="5'-METHYLTHIOADENOSINE/S-ADENOSYLHOMOCYSTEINE NUCLEOSIDASE"/>
    <property type="match status" value="1"/>
</dbReference>
<evidence type="ECO:0000259" key="6">
    <source>
        <dbReference type="Pfam" id="PF01048"/>
    </source>
</evidence>
<feature type="domain" description="Nucleoside phosphorylase" evidence="6">
    <location>
        <begin position="3"/>
        <end position="227"/>
    </location>
</feature>
<keyword evidence="4 7" id="KW-0378">Hydrolase</keyword>
<name>A0A1S1V896_9FIRM</name>
<keyword evidence="7" id="KW-0326">Glycosidase</keyword>
<comment type="caution">
    <text evidence="7">The sequence shown here is derived from an EMBL/GenBank/DDBJ whole genome shotgun (WGS) entry which is preliminary data.</text>
</comment>
<evidence type="ECO:0000256" key="5">
    <source>
        <dbReference type="ARBA" id="ARBA00023167"/>
    </source>
</evidence>
<dbReference type="NCBIfam" id="TIGR01704">
    <property type="entry name" value="MTA_SAH-Nsdase"/>
    <property type="match status" value="1"/>
</dbReference>
<evidence type="ECO:0000313" key="7">
    <source>
        <dbReference type="EMBL" id="OHW62823.1"/>
    </source>
</evidence>
<dbReference type="InterPro" id="IPR035994">
    <property type="entry name" value="Nucleoside_phosphorylase_sf"/>
</dbReference>
<evidence type="ECO:0000256" key="3">
    <source>
        <dbReference type="ARBA" id="ARBA00022605"/>
    </source>
</evidence>
<dbReference type="GO" id="GO:0005829">
    <property type="term" value="C:cytosol"/>
    <property type="evidence" value="ECO:0007669"/>
    <property type="project" value="TreeGrafter"/>
</dbReference>
<dbReference type="SUPFAM" id="SSF53167">
    <property type="entry name" value="Purine and uridine phosphorylases"/>
    <property type="match status" value="1"/>
</dbReference>
<evidence type="ECO:0000256" key="1">
    <source>
        <dbReference type="ARBA" id="ARBA00004945"/>
    </source>
</evidence>
<keyword evidence="3" id="KW-0028">Amino-acid biosynthesis</keyword>
<dbReference type="InterPro" id="IPR010049">
    <property type="entry name" value="MTA_SAH_Nsdase"/>
</dbReference>
<evidence type="ECO:0000313" key="8">
    <source>
        <dbReference type="Proteomes" id="UP000180254"/>
    </source>
</evidence>
<dbReference type="GO" id="GO:0019284">
    <property type="term" value="P:L-methionine salvage from S-adenosylmethionine"/>
    <property type="evidence" value="ECO:0007669"/>
    <property type="project" value="TreeGrafter"/>
</dbReference>
<dbReference type="PANTHER" id="PTHR46832:SF1">
    <property type="entry name" value="5'-METHYLTHIOADENOSINE_S-ADENOSYLHOMOCYSTEINE NUCLEOSIDASE"/>
    <property type="match status" value="1"/>
</dbReference>
<protein>
    <recommendedName>
        <fullName evidence="2">adenosylhomocysteine nucleosidase</fullName>
        <ecNumber evidence="2">3.2.2.9</ecNumber>
    </recommendedName>
</protein>
<keyword evidence="8" id="KW-1185">Reference proteome</keyword>
<dbReference type="NCBIfam" id="NF004079">
    <property type="entry name" value="PRK05584.1"/>
    <property type="match status" value="1"/>
</dbReference>
<dbReference type="CDD" id="cd09008">
    <property type="entry name" value="MTAN"/>
    <property type="match status" value="1"/>
</dbReference>
<dbReference type="STRING" id="39480.EUAN_06070"/>
<dbReference type="RefSeq" id="WP_071061563.1">
    <property type="nucleotide sequence ID" value="NZ_MKIE01000002.1"/>
</dbReference>
<reference evidence="7 8" key="1">
    <citation type="submission" date="2016-09" db="EMBL/GenBank/DDBJ databases">
        <title>Genome sequence of Eubacterium angustum.</title>
        <authorList>
            <person name="Poehlein A."/>
            <person name="Daniel R."/>
        </authorList>
    </citation>
    <scope>NUCLEOTIDE SEQUENCE [LARGE SCALE GENOMIC DNA]</scope>
    <source>
        <strain evidence="7 8">DSM 1989</strain>
    </source>
</reference>